<dbReference type="AlphaFoldDB" id="A0A7S6WQS6"/>
<dbReference type="Proteomes" id="UP000593915">
    <property type="component" value="Chromosome"/>
</dbReference>
<dbReference type="EMBL" id="CP061839">
    <property type="protein sequence ID" value="QOW61616.1"/>
    <property type="molecule type" value="Genomic_DNA"/>
</dbReference>
<gene>
    <name evidence="3" type="ORF">IFE08_04315</name>
</gene>
<evidence type="ECO:0000256" key="2">
    <source>
        <dbReference type="SAM" id="Phobius"/>
    </source>
</evidence>
<name>A0A7S6WQS6_9SPIR</name>
<keyword evidence="2" id="KW-0472">Membrane</keyword>
<proteinExistence type="predicted"/>
<feature type="coiled-coil region" evidence="1">
    <location>
        <begin position="27"/>
        <end position="79"/>
    </location>
</feature>
<keyword evidence="2" id="KW-0812">Transmembrane</keyword>
<keyword evidence="2" id="KW-1133">Transmembrane helix</keyword>
<sequence>MVKKREVKTICVGLLLVLYAVINIYMIKEVKCLREDIERNRKEEKEELEALIRGLSGEIKSVKEEVLEAERRLAGKIREEGERIKAYVRKEVERGKSERGGAIKLLERDGELEVQEREAYELLKRGEYGRAYKLYEKIKDVDPSRLKVRYYVIYSLFYGNEMNKENYKYIMEEIEYLRGKGMREEGLSEIERRIKRELEAK</sequence>
<accession>A0A7S6WQS6</accession>
<reference evidence="3 4" key="1">
    <citation type="submission" date="2020-09" db="EMBL/GenBank/DDBJ databases">
        <title>Characterization of Treponema spp. from bovine digital dermatitis in Korea.</title>
        <authorList>
            <person name="Espiritu H.M."/>
            <person name="Cho Y.I."/>
            <person name="Mamuad L."/>
        </authorList>
    </citation>
    <scope>NUCLEOTIDE SEQUENCE [LARGE SCALE GENOMIC DNA]</scope>
    <source>
        <strain evidence="3 4">KS1</strain>
    </source>
</reference>
<evidence type="ECO:0000313" key="3">
    <source>
        <dbReference type="EMBL" id="QOW61616.1"/>
    </source>
</evidence>
<dbReference type="RefSeq" id="WP_194077101.1">
    <property type="nucleotide sequence ID" value="NZ_CP061839.1"/>
</dbReference>
<organism evidence="3 4">
    <name type="scientific">Treponema pedis</name>
    <dbReference type="NCBI Taxonomy" id="409322"/>
    <lineage>
        <taxon>Bacteria</taxon>
        <taxon>Pseudomonadati</taxon>
        <taxon>Spirochaetota</taxon>
        <taxon>Spirochaetia</taxon>
        <taxon>Spirochaetales</taxon>
        <taxon>Treponemataceae</taxon>
        <taxon>Treponema</taxon>
    </lineage>
</organism>
<evidence type="ECO:0000256" key="1">
    <source>
        <dbReference type="SAM" id="Coils"/>
    </source>
</evidence>
<keyword evidence="1" id="KW-0175">Coiled coil</keyword>
<feature type="transmembrane region" description="Helical" evidence="2">
    <location>
        <begin position="7"/>
        <end position="27"/>
    </location>
</feature>
<protein>
    <submittedName>
        <fullName evidence="3">Uncharacterized protein</fullName>
    </submittedName>
</protein>
<evidence type="ECO:0000313" key="4">
    <source>
        <dbReference type="Proteomes" id="UP000593915"/>
    </source>
</evidence>